<gene>
    <name evidence="3" type="ORF">A3F83_11190</name>
</gene>
<feature type="region of interest" description="Disordered" evidence="1">
    <location>
        <begin position="215"/>
        <end position="235"/>
    </location>
</feature>
<dbReference type="SUPFAM" id="SSF46955">
    <property type="entry name" value="Putative DNA-binding domain"/>
    <property type="match status" value="1"/>
</dbReference>
<dbReference type="Gene3D" id="1.10.1660.10">
    <property type="match status" value="1"/>
</dbReference>
<name>A0A1F5YZ37_9BACT</name>
<dbReference type="Proteomes" id="UP000179129">
    <property type="component" value="Unassembled WGS sequence"/>
</dbReference>
<dbReference type="InterPro" id="IPR002178">
    <property type="entry name" value="PTS_EIIA_type-2_dom"/>
</dbReference>
<dbReference type="GO" id="GO:0030295">
    <property type="term" value="F:protein kinase activator activity"/>
    <property type="evidence" value="ECO:0007669"/>
    <property type="project" value="TreeGrafter"/>
</dbReference>
<evidence type="ECO:0000313" key="4">
    <source>
        <dbReference type="Proteomes" id="UP000179129"/>
    </source>
</evidence>
<dbReference type="AlphaFoldDB" id="A0A1F5YZ37"/>
<dbReference type="InterPro" id="IPR041657">
    <property type="entry name" value="HTH_17"/>
</dbReference>
<dbReference type="CDD" id="cd00211">
    <property type="entry name" value="PTS_IIA_fru"/>
    <property type="match status" value="1"/>
</dbReference>
<evidence type="ECO:0000256" key="1">
    <source>
        <dbReference type="SAM" id="MobiDB-lite"/>
    </source>
</evidence>
<dbReference type="PROSITE" id="PS51094">
    <property type="entry name" value="PTS_EIIA_TYPE_2"/>
    <property type="match status" value="1"/>
</dbReference>
<feature type="domain" description="PTS EIIA type-2" evidence="2">
    <location>
        <begin position="74"/>
        <end position="218"/>
    </location>
</feature>
<dbReference type="PANTHER" id="PTHR47738:SF1">
    <property type="entry name" value="NITROGEN REGULATORY PROTEIN"/>
    <property type="match status" value="1"/>
</dbReference>
<accession>A0A1F5YZ37</accession>
<dbReference type="Pfam" id="PF00359">
    <property type="entry name" value="PTS_EIIA_2"/>
    <property type="match status" value="1"/>
</dbReference>
<dbReference type="InterPro" id="IPR010093">
    <property type="entry name" value="SinI_DNA-bd"/>
</dbReference>
<dbReference type="InterPro" id="IPR016152">
    <property type="entry name" value="PTrfase/Anion_transptr"/>
</dbReference>
<dbReference type="STRING" id="1817867.A3F83_11190"/>
<dbReference type="InterPro" id="IPR009061">
    <property type="entry name" value="DNA-bd_dom_put_sf"/>
</dbReference>
<dbReference type="SUPFAM" id="SSF55804">
    <property type="entry name" value="Phoshotransferase/anion transport protein"/>
    <property type="match status" value="1"/>
</dbReference>
<reference evidence="3 4" key="1">
    <citation type="journal article" date="2016" name="Nat. Commun.">
        <title>Thousands of microbial genomes shed light on interconnected biogeochemical processes in an aquifer system.</title>
        <authorList>
            <person name="Anantharaman K."/>
            <person name="Brown C.T."/>
            <person name="Hug L.A."/>
            <person name="Sharon I."/>
            <person name="Castelle C.J."/>
            <person name="Probst A.J."/>
            <person name="Thomas B.C."/>
            <person name="Singh A."/>
            <person name="Wilkins M.J."/>
            <person name="Karaoz U."/>
            <person name="Brodie E.L."/>
            <person name="Williams K.H."/>
            <person name="Hubbard S.S."/>
            <person name="Banfield J.F."/>
        </authorList>
    </citation>
    <scope>NUCLEOTIDE SEQUENCE [LARGE SCALE GENOMIC DNA]</scope>
</reference>
<evidence type="ECO:0000259" key="2">
    <source>
        <dbReference type="PROSITE" id="PS51094"/>
    </source>
</evidence>
<comment type="caution">
    <text evidence="3">The sequence shown here is derived from an EMBL/GenBank/DDBJ whole genome shotgun (WGS) entry which is preliminary data.</text>
</comment>
<dbReference type="NCBIfam" id="TIGR01764">
    <property type="entry name" value="excise"/>
    <property type="match status" value="1"/>
</dbReference>
<dbReference type="Gene3D" id="3.40.930.10">
    <property type="entry name" value="Mannitol-specific EII, Chain A"/>
    <property type="match status" value="1"/>
</dbReference>
<dbReference type="GO" id="GO:0003677">
    <property type="term" value="F:DNA binding"/>
    <property type="evidence" value="ECO:0007669"/>
    <property type="project" value="InterPro"/>
</dbReference>
<proteinExistence type="predicted"/>
<sequence>MQLNVREVARILDVSEKTIYRWIKQGAIPAYRVQDQYRIHRAELLEWVTRRKIKVSEEIFQEPEANGETPGLVAALEAGGIFYRVDGRDKESVLREVVDSMRVPDGVDRNFLYQVIMAREKMCSTAVGDGIAIPHPRSPLVLHVARPSMNLSFLEHPVEFGAIDKQPVRVLFTLVSPTVRGHLAMLSRLSYAIHDRKFKEVILIPGTREEILGESRRLDEQLTSKAPDGEKRDAV</sequence>
<dbReference type="InterPro" id="IPR051541">
    <property type="entry name" value="PTS_SugarTrans_NitroReg"/>
</dbReference>
<evidence type="ECO:0000313" key="3">
    <source>
        <dbReference type="EMBL" id="OGG05458.1"/>
    </source>
</evidence>
<dbReference type="Pfam" id="PF12728">
    <property type="entry name" value="HTH_17"/>
    <property type="match status" value="1"/>
</dbReference>
<dbReference type="EMBL" id="MFIX01000048">
    <property type="protein sequence ID" value="OGG05458.1"/>
    <property type="molecule type" value="Genomic_DNA"/>
</dbReference>
<dbReference type="PANTHER" id="PTHR47738">
    <property type="entry name" value="PTS SYSTEM FRUCTOSE-LIKE EIIA COMPONENT-RELATED"/>
    <property type="match status" value="1"/>
</dbReference>
<protein>
    <submittedName>
        <fullName evidence="3">PTS fructose transporter subunit IIA</fullName>
    </submittedName>
</protein>
<organism evidence="3 4">
    <name type="scientific">Candidatus Glassbacteria bacterium RIFCSPLOWO2_12_FULL_58_11</name>
    <dbReference type="NCBI Taxonomy" id="1817867"/>
    <lineage>
        <taxon>Bacteria</taxon>
        <taxon>Candidatus Glassiibacteriota</taxon>
    </lineage>
</organism>